<dbReference type="EMBL" id="BRYA01000332">
    <property type="protein sequence ID" value="GMI47164.1"/>
    <property type="molecule type" value="Genomic_DNA"/>
</dbReference>
<evidence type="ECO:0000256" key="1">
    <source>
        <dbReference type="ARBA" id="ARBA00001933"/>
    </source>
</evidence>
<dbReference type="Pfam" id="PF01053">
    <property type="entry name" value="Cys_Met_Meta_PP"/>
    <property type="match status" value="1"/>
</dbReference>
<accession>A0A9W7GLM3</accession>
<dbReference type="SUPFAM" id="SSF53383">
    <property type="entry name" value="PLP-dependent transferases"/>
    <property type="match status" value="1"/>
</dbReference>
<comment type="caution">
    <text evidence="10">The sequence shown here is derived from an EMBL/GenBank/DDBJ whole genome shotgun (WGS) entry which is preliminary data.</text>
</comment>
<dbReference type="GO" id="GO:0004123">
    <property type="term" value="F:cystathionine gamma-lyase activity"/>
    <property type="evidence" value="ECO:0007669"/>
    <property type="project" value="TreeGrafter"/>
</dbReference>
<comment type="cofactor">
    <cofactor evidence="1 9">
        <name>pyridoxal 5'-phosphate</name>
        <dbReference type="ChEBI" id="CHEBI:597326"/>
    </cofactor>
</comment>
<evidence type="ECO:0000256" key="8">
    <source>
        <dbReference type="PIRSR" id="PIRSR001434-2"/>
    </source>
</evidence>
<dbReference type="PANTHER" id="PTHR11808:SF15">
    <property type="entry name" value="CYSTATHIONINE GAMMA-LYASE"/>
    <property type="match status" value="1"/>
</dbReference>
<keyword evidence="11" id="KW-1185">Reference proteome</keyword>
<dbReference type="Proteomes" id="UP001165065">
    <property type="component" value="Unassembled WGS sequence"/>
</dbReference>
<dbReference type="GO" id="GO:0019346">
    <property type="term" value="P:transsulfuration"/>
    <property type="evidence" value="ECO:0007669"/>
    <property type="project" value="InterPro"/>
</dbReference>
<sequence>MLSRTFARRAVSHIETLLAHAGVKPTSHSPGLSPTIDPSTTFLREADGSYASGHIYSRISNPSRSTLEEAIASLEVAGSSSSSTIPPPTASAFSSGLAAASAIMMAHSPNCHVVLPDDCYHGVPAQLIDVMENLGVSWTPCDMTNISEVTDCIETSLARGEKTMLWLESPSNPLCKVSDIRELSKLAKGIGGDSVVVVVDSTWAPPTITQPLLLGADCVLHSATKYMGGHSDVLCGVVITGGGEVGTKLGESVRSVQTLIGAVPSPFDCFLVLRGLRSMHVRVERSCDNAMELARYLVSHPKVSAVHYPGLPTHPQHEIAGRQMVRYGGMLSFEVEGGRERAMDVAAGADLVKRATSLGGTETLIEHRASVEPEDRIISPEGLLRVSVGIERAEDIIRDFEVMLDRV</sequence>
<evidence type="ECO:0000256" key="5">
    <source>
        <dbReference type="ARBA" id="ARBA00022898"/>
    </source>
</evidence>
<evidence type="ECO:0000256" key="3">
    <source>
        <dbReference type="ARBA" id="ARBA00009077"/>
    </source>
</evidence>
<keyword evidence="6" id="KW-0198">Cysteine biosynthesis</keyword>
<dbReference type="GO" id="GO:0005737">
    <property type="term" value="C:cytoplasm"/>
    <property type="evidence" value="ECO:0007669"/>
    <property type="project" value="TreeGrafter"/>
</dbReference>
<evidence type="ECO:0000256" key="6">
    <source>
        <dbReference type="ARBA" id="ARBA00023192"/>
    </source>
</evidence>
<dbReference type="InterPro" id="IPR015424">
    <property type="entry name" value="PyrdxlP-dep_Trfase"/>
</dbReference>
<dbReference type="FunFam" id="3.40.640.10:FF:000046">
    <property type="entry name" value="Cystathionine gamma-lyase"/>
    <property type="match status" value="1"/>
</dbReference>
<dbReference type="InterPro" id="IPR000277">
    <property type="entry name" value="Cys/Met-Metab_PyrdxlP-dep_enz"/>
</dbReference>
<keyword evidence="6" id="KW-0028">Amino-acid biosynthesis</keyword>
<evidence type="ECO:0000256" key="7">
    <source>
        <dbReference type="ARBA" id="ARBA00029853"/>
    </source>
</evidence>
<dbReference type="AlphaFoldDB" id="A0A9W7GLM3"/>
<evidence type="ECO:0000256" key="9">
    <source>
        <dbReference type="RuleBase" id="RU362118"/>
    </source>
</evidence>
<protein>
    <recommendedName>
        <fullName evidence="4">cystathionine gamma-lyase</fullName>
        <ecNumber evidence="4">4.4.1.1</ecNumber>
    </recommendedName>
    <alternativeName>
        <fullName evidence="7">Gamma-cystathionase</fullName>
    </alternativeName>
</protein>
<evidence type="ECO:0000256" key="4">
    <source>
        <dbReference type="ARBA" id="ARBA00012085"/>
    </source>
</evidence>
<dbReference type="OrthoDB" id="3512640at2759"/>
<gene>
    <name evidence="10" type="ORF">TrCOL_g9882</name>
</gene>
<dbReference type="Gene3D" id="3.90.1150.10">
    <property type="entry name" value="Aspartate Aminotransferase, domain 1"/>
    <property type="match status" value="1"/>
</dbReference>
<name>A0A9W7GLM3_9STRA</name>
<evidence type="ECO:0000256" key="2">
    <source>
        <dbReference type="ARBA" id="ARBA00005038"/>
    </source>
</evidence>
<comment type="similarity">
    <text evidence="3 9">Belongs to the trans-sulfuration enzymes family.</text>
</comment>
<organism evidence="10 11">
    <name type="scientific">Triparma columacea</name>
    <dbReference type="NCBI Taxonomy" id="722753"/>
    <lineage>
        <taxon>Eukaryota</taxon>
        <taxon>Sar</taxon>
        <taxon>Stramenopiles</taxon>
        <taxon>Ochrophyta</taxon>
        <taxon>Bolidophyceae</taxon>
        <taxon>Parmales</taxon>
        <taxon>Triparmaceae</taxon>
        <taxon>Triparma</taxon>
    </lineage>
</organism>
<proteinExistence type="inferred from homology"/>
<dbReference type="PIRSF" id="PIRSF001434">
    <property type="entry name" value="CGS"/>
    <property type="match status" value="1"/>
</dbReference>
<dbReference type="InterPro" id="IPR015422">
    <property type="entry name" value="PyrdxlP-dep_Trfase_small"/>
</dbReference>
<dbReference type="Gene3D" id="3.40.640.10">
    <property type="entry name" value="Type I PLP-dependent aspartate aminotransferase-like (Major domain)"/>
    <property type="match status" value="1"/>
</dbReference>
<comment type="pathway">
    <text evidence="2">Amino-acid biosynthesis; L-cysteine biosynthesis; L-cysteine from L-homocysteine and L-serine: step 2/2.</text>
</comment>
<reference evidence="11" key="1">
    <citation type="journal article" date="2023" name="Commun. Biol.">
        <title>Genome analysis of Parmales, the sister group of diatoms, reveals the evolutionary specialization of diatoms from phago-mixotrophs to photoautotrophs.</title>
        <authorList>
            <person name="Ban H."/>
            <person name="Sato S."/>
            <person name="Yoshikawa S."/>
            <person name="Yamada K."/>
            <person name="Nakamura Y."/>
            <person name="Ichinomiya M."/>
            <person name="Sato N."/>
            <person name="Blanc-Mathieu R."/>
            <person name="Endo H."/>
            <person name="Kuwata A."/>
            <person name="Ogata H."/>
        </authorList>
    </citation>
    <scope>NUCLEOTIDE SEQUENCE [LARGE SCALE GENOMIC DNA]</scope>
</reference>
<dbReference type="InterPro" id="IPR015421">
    <property type="entry name" value="PyrdxlP-dep_Trfase_major"/>
</dbReference>
<dbReference type="PANTHER" id="PTHR11808">
    <property type="entry name" value="TRANS-SULFURATION ENZYME FAMILY MEMBER"/>
    <property type="match status" value="1"/>
</dbReference>
<evidence type="ECO:0000313" key="11">
    <source>
        <dbReference type="Proteomes" id="UP001165065"/>
    </source>
</evidence>
<keyword evidence="5 8" id="KW-0663">Pyridoxal phosphate</keyword>
<dbReference type="EC" id="4.4.1.1" evidence="4"/>
<feature type="modified residue" description="N6-(pyridoxal phosphate)lysine" evidence="8">
    <location>
        <position position="225"/>
    </location>
</feature>
<dbReference type="GO" id="GO:0030170">
    <property type="term" value="F:pyridoxal phosphate binding"/>
    <property type="evidence" value="ECO:0007669"/>
    <property type="project" value="InterPro"/>
</dbReference>
<evidence type="ECO:0000313" key="10">
    <source>
        <dbReference type="EMBL" id="GMI47164.1"/>
    </source>
</evidence>
<dbReference type="GO" id="GO:0019343">
    <property type="term" value="P:cysteine biosynthetic process via cystathionine"/>
    <property type="evidence" value="ECO:0007669"/>
    <property type="project" value="TreeGrafter"/>
</dbReference>